<proteinExistence type="predicted"/>
<comment type="caution">
    <text evidence="1">The sequence shown here is derived from an EMBL/GenBank/DDBJ whole genome shotgun (WGS) entry which is preliminary data.</text>
</comment>
<gene>
    <name evidence="1" type="ORF">PACLA_8A082137</name>
</gene>
<dbReference type="Proteomes" id="UP001152795">
    <property type="component" value="Unassembled WGS sequence"/>
</dbReference>
<name>A0A6S7FQ44_PARCT</name>
<evidence type="ECO:0000313" key="1">
    <source>
        <dbReference type="EMBL" id="CAB3976840.1"/>
    </source>
</evidence>
<sequence>MKFTKIKNLMQCGKLLGDVCLATRYHMKELADEFNIFYTSVRVKAAEESKKIVIANNLPLVQPNNLILNNNTDEFYFRPVSSYEIRKIVNSFPSYKAPGWTKSLSLL</sequence>
<keyword evidence="2" id="KW-1185">Reference proteome</keyword>
<organism evidence="1 2">
    <name type="scientific">Paramuricea clavata</name>
    <name type="common">Red gorgonian</name>
    <name type="synonym">Violescent sea-whip</name>
    <dbReference type="NCBI Taxonomy" id="317549"/>
    <lineage>
        <taxon>Eukaryota</taxon>
        <taxon>Metazoa</taxon>
        <taxon>Cnidaria</taxon>
        <taxon>Anthozoa</taxon>
        <taxon>Octocorallia</taxon>
        <taxon>Malacalcyonacea</taxon>
        <taxon>Plexauridae</taxon>
        <taxon>Paramuricea</taxon>
    </lineage>
</organism>
<accession>A0A6S7FQ44</accession>
<dbReference type="EMBL" id="CACRXK020000017">
    <property type="protein sequence ID" value="CAB3976840.1"/>
    <property type="molecule type" value="Genomic_DNA"/>
</dbReference>
<reference evidence="1" key="1">
    <citation type="submission" date="2020-04" db="EMBL/GenBank/DDBJ databases">
        <authorList>
            <person name="Alioto T."/>
            <person name="Alioto T."/>
            <person name="Gomez Garrido J."/>
        </authorList>
    </citation>
    <scope>NUCLEOTIDE SEQUENCE</scope>
    <source>
        <strain evidence="1">A484AB</strain>
    </source>
</reference>
<protein>
    <submittedName>
        <fullName evidence="1">Uncharacterized protein</fullName>
    </submittedName>
</protein>
<evidence type="ECO:0000313" key="2">
    <source>
        <dbReference type="Proteomes" id="UP001152795"/>
    </source>
</evidence>
<dbReference type="AlphaFoldDB" id="A0A6S7FQ44"/>